<evidence type="ECO:0000256" key="1">
    <source>
        <dbReference type="SAM" id="MobiDB-lite"/>
    </source>
</evidence>
<organism evidence="4 5">
    <name type="scientific">Heligmosomoides polygyrus</name>
    <name type="common">Parasitic roundworm</name>
    <dbReference type="NCBI Taxonomy" id="6339"/>
    <lineage>
        <taxon>Eukaryota</taxon>
        <taxon>Metazoa</taxon>
        <taxon>Ecdysozoa</taxon>
        <taxon>Nematoda</taxon>
        <taxon>Chromadorea</taxon>
        <taxon>Rhabditida</taxon>
        <taxon>Rhabditina</taxon>
        <taxon>Rhabditomorpha</taxon>
        <taxon>Strongyloidea</taxon>
        <taxon>Heligmosomidae</taxon>
        <taxon>Heligmosomoides</taxon>
    </lineage>
</organism>
<accession>A0A183GFH2</accession>
<name>A0A183GFH2_HELPZ</name>
<reference evidence="3 4" key="1">
    <citation type="submission" date="2018-11" db="EMBL/GenBank/DDBJ databases">
        <authorList>
            <consortium name="Pathogen Informatics"/>
        </authorList>
    </citation>
    <scope>NUCLEOTIDE SEQUENCE [LARGE SCALE GENOMIC DNA]</scope>
</reference>
<feature type="compositionally biased region" description="Low complexity" evidence="1">
    <location>
        <begin position="12"/>
        <end position="23"/>
    </location>
</feature>
<dbReference type="AlphaFoldDB" id="A0A183GFH2"/>
<dbReference type="WBParaSite" id="HPBE_0002114401-mRNA-1">
    <property type="protein sequence ID" value="HPBE_0002114401-mRNA-1"/>
    <property type="gene ID" value="HPBE_0002114401"/>
</dbReference>
<dbReference type="EMBL" id="UZAH01032733">
    <property type="protein sequence ID" value="VDP23546.1"/>
    <property type="molecule type" value="Genomic_DNA"/>
</dbReference>
<gene>
    <name evidence="3" type="ORF">HPBE_LOCUS21143</name>
</gene>
<reference evidence="5" key="2">
    <citation type="submission" date="2019-09" db="UniProtKB">
        <authorList>
            <consortium name="WormBaseParasite"/>
        </authorList>
    </citation>
    <scope>IDENTIFICATION</scope>
</reference>
<evidence type="ECO:0000313" key="3">
    <source>
        <dbReference type="EMBL" id="VDP23546.1"/>
    </source>
</evidence>
<keyword evidence="2" id="KW-0812">Transmembrane</keyword>
<evidence type="ECO:0000313" key="5">
    <source>
        <dbReference type="WBParaSite" id="HPBE_0002114401-mRNA-1"/>
    </source>
</evidence>
<dbReference type="Proteomes" id="UP000050761">
    <property type="component" value="Unassembled WGS sequence"/>
</dbReference>
<keyword evidence="2" id="KW-0472">Membrane</keyword>
<proteinExistence type="predicted"/>
<keyword evidence="2" id="KW-1133">Transmembrane helix</keyword>
<keyword evidence="4" id="KW-1185">Reference proteome</keyword>
<feature type="transmembrane region" description="Helical" evidence="2">
    <location>
        <begin position="165"/>
        <end position="189"/>
    </location>
</feature>
<evidence type="ECO:0000256" key="2">
    <source>
        <dbReference type="SAM" id="Phobius"/>
    </source>
</evidence>
<evidence type="ECO:0000313" key="4">
    <source>
        <dbReference type="Proteomes" id="UP000050761"/>
    </source>
</evidence>
<feature type="compositionally biased region" description="Basic and acidic residues" evidence="1">
    <location>
        <begin position="1"/>
        <end position="11"/>
    </location>
</feature>
<dbReference type="OrthoDB" id="5869945at2759"/>
<feature type="region of interest" description="Disordered" evidence="1">
    <location>
        <begin position="1"/>
        <end position="23"/>
    </location>
</feature>
<accession>A0A3P8FXK8</accession>
<protein>
    <submittedName>
        <fullName evidence="5">LEM domain-containing protein</fullName>
    </submittedName>
</protein>
<sequence length="191" mass="21178">MDWEPSLDKPRMSSPPSSSMRPSAVMARMIRETTPSRELAPVLSSLSLFSDDLPSKVNAFRGTPGRQSSQLGGSLSYAPSVAHTHFTSRFLAGKKDLIECLPAFSEMQLLHLQPPLTRALMRKVFQARTASSHLPSIRSLRRDVSPSRSVFTSISQREEVSKNRWLTPLLVAFAVASLLANVAMFYAVFKK</sequence>